<keyword evidence="4" id="KW-1133">Transmembrane helix</keyword>
<dbReference type="GO" id="GO:0005507">
    <property type="term" value="F:copper ion binding"/>
    <property type="evidence" value="ECO:0007669"/>
    <property type="project" value="InterPro"/>
</dbReference>
<dbReference type="SUPFAM" id="SSF49503">
    <property type="entry name" value="Cupredoxins"/>
    <property type="match status" value="1"/>
</dbReference>
<gene>
    <name evidence="6" type="ORF">Amme_031_054</name>
</gene>
<reference evidence="7" key="1">
    <citation type="journal article" date="2014" name="FEMS Microbiol. Lett.">
        <title>Draft Genomic DNA Sequence of the Facultatively Methylotrophic Bacterium Acidomonas methanolica type strain MB58.</title>
        <authorList>
            <person name="Higashiura N."/>
            <person name="Hadano H."/>
            <person name="Hirakawa H."/>
            <person name="Matsutani M."/>
            <person name="Takabe S."/>
            <person name="Matsushita K."/>
            <person name="Azuma Y."/>
        </authorList>
    </citation>
    <scope>NUCLEOTIDE SEQUENCE [LARGE SCALE GENOMIC DNA]</scope>
    <source>
        <strain evidence="7">MB58</strain>
    </source>
</reference>
<dbReference type="GO" id="GO:0004129">
    <property type="term" value="F:cytochrome-c oxidase activity"/>
    <property type="evidence" value="ECO:0007669"/>
    <property type="project" value="InterPro"/>
</dbReference>
<comment type="subcellular location">
    <subcellularLocation>
        <location evidence="1">Cell envelope</location>
    </subcellularLocation>
</comment>
<dbReference type="EMBL" id="BAND01000031">
    <property type="protein sequence ID" value="GAJ28592.1"/>
    <property type="molecule type" value="Genomic_DNA"/>
</dbReference>
<feature type="domain" description="Cytochrome oxidase subunit II copper A binding" evidence="5">
    <location>
        <begin position="80"/>
        <end position="181"/>
    </location>
</feature>
<evidence type="ECO:0000256" key="3">
    <source>
        <dbReference type="ARBA" id="ARBA00023008"/>
    </source>
</evidence>
<reference evidence="6 7" key="2">
    <citation type="journal article" date="2014" name="FEMS Microbiol. Lett.">
        <title>Draft genomic DNA sequence of the facultatively methylotrophic bacterium Acidomonas methanolica type strain MB58.</title>
        <authorList>
            <person name="Higashiura N."/>
            <person name="Hadano H."/>
            <person name="Hirakawa H."/>
            <person name="Matsutani M."/>
            <person name="Takabe S."/>
            <person name="Matsushita K."/>
            <person name="Azuma Y."/>
        </authorList>
    </citation>
    <scope>NUCLEOTIDE SEQUENCE [LARGE SCALE GENOMIC DNA]</scope>
    <source>
        <strain evidence="6 7">MB58</strain>
    </source>
</reference>
<comment type="caution">
    <text evidence="6">The sequence shown here is derived from an EMBL/GenBank/DDBJ whole genome shotgun (WGS) entry which is preliminary data.</text>
</comment>
<keyword evidence="4" id="KW-0812">Transmembrane</keyword>
<dbReference type="GO" id="GO:0016020">
    <property type="term" value="C:membrane"/>
    <property type="evidence" value="ECO:0007669"/>
    <property type="project" value="InterPro"/>
</dbReference>
<sequence>MSDLSSMTPSERRFYEAGERQERIWVFIVLILLTVLTIIAMLYVVIDYNLVTKSGGQTPVIGQMTTDQAQPEGVAVETGPNAYTVSLVARMWRWAPGPIHVKQGAKITFRVTSADVLHGFEVQGTDINLTAVPGEIGLVSHVFRKPGTYYIICNEYCGLMHHAMASPIIVDPARPEAEAAQ</sequence>
<feature type="transmembrane region" description="Helical" evidence="4">
    <location>
        <begin position="24"/>
        <end position="46"/>
    </location>
</feature>
<evidence type="ECO:0000259" key="5">
    <source>
        <dbReference type="PROSITE" id="PS50857"/>
    </source>
</evidence>
<dbReference type="GO" id="GO:0030313">
    <property type="term" value="C:cell envelope"/>
    <property type="evidence" value="ECO:0007669"/>
    <property type="project" value="UniProtKB-SubCell"/>
</dbReference>
<dbReference type="InterPro" id="IPR051403">
    <property type="entry name" value="NosZ/Cyto_c_oxidase_sub2"/>
</dbReference>
<dbReference type="PROSITE" id="PS00078">
    <property type="entry name" value="COX2"/>
    <property type="match status" value="1"/>
</dbReference>
<dbReference type="PANTHER" id="PTHR42838">
    <property type="entry name" value="CYTOCHROME C OXIDASE SUBUNIT II"/>
    <property type="match status" value="1"/>
</dbReference>
<dbReference type="InterPro" id="IPR001505">
    <property type="entry name" value="Copper_CuA"/>
</dbReference>
<dbReference type="CDD" id="cd13913">
    <property type="entry name" value="ba3_CcO_II_C"/>
    <property type="match status" value="1"/>
</dbReference>
<keyword evidence="3" id="KW-0186">Copper</keyword>
<evidence type="ECO:0000313" key="6">
    <source>
        <dbReference type="EMBL" id="GAJ28592.1"/>
    </source>
</evidence>
<evidence type="ECO:0000256" key="1">
    <source>
        <dbReference type="ARBA" id="ARBA00004196"/>
    </source>
</evidence>
<protein>
    <submittedName>
        <fullName evidence="6">Cytochrome c oxidase subunit II</fullName>
    </submittedName>
</protein>
<evidence type="ECO:0000256" key="4">
    <source>
        <dbReference type="SAM" id="Phobius"/>
    </source>
</evidence>
<dbReference type="PROSITE" id="PS50857">
    <property type="entry name" value="COX2_CUA"/>
    <property type="match status" value="1"/>
</dbReference>
<organism evidence="6 7">
    <name type="scientific">Acidomonas methanolica NBRC 104435</name>
    <dbReference type="NCBI Taxonomy" id="1231351"/>
    <lineage>
        <taxon>Bacteria</taxon>
        <taxon>Pseudomonadati</taxon>
        <taxon>Pseudomonadota</taxon>
        <taxon>Alphaproteobacteria</taxon>
        <taxon>Acetobacterales</taxon>
        <taxon>Acetobacteraceae</taxon>
        <taxon>Acidomonas</taxon>
    </lineage>
</organism>
<evidence type="ECO:0000256" key="2">
    <source>
        <dbReference type="ARBA" id="ARBA00022723"/>
    </source>
</evidence>
<keyword evidence="7" id="KW-1185">Reference proteome</keyword>
<dbReference type="Gene3D" id="2.60.40.420">
    <property type="entry name" value="Cupredoxins - blue copper proteins"/>
    <property type="match status" value="1"/>
</dbReference>
<dbReference type="AlphaFoldDB" id="A0A023D371"/>
<dbReference type="InterPro" id="IPR002429">
    <property type="entry name" value="CcO_II-like_C"/>
</dbReference>
<dbReference type="InterPro" id="IPR008972">
    <property type="entry name" value="Cupredoxin"/>
</dbReference>
<dbReference type="PRINTS" id="PR01166">
    <property type="entry name" value="CYCOXIDASEII"/>
</dbReference>
<dbReference type="Proteomes" id="UP000019760">
    <property type="component" value="Unassembled WGS sequence"/>
</dbReference>
<evidence type="ECO:0000313" key="7">
    <source>
        <dbReference type="Proteomes" id="UP000019760"/>
    </source>
</evidence>
<dbReference type="OrthoDB" id="9781261at2"/>
<keyword evidence="2" id="KW-0479">Metal-binding</keyword>
<accession>A0A023D371</accession>
<dbReference type="RefSeq" id="WP_052511779.1">
    <property type="nucleotide sequence ID" value="NZ_BAND01000031.1"/>
</dbReference>
<name>A0A023D371_ACIMT</name>
<proteinExistence type="predicted"/>
<dbReference type="PANTHER" id="PTHR42838:SF2">
    <property type="entry name" value="NITROUS-OXIDE REDUCTASE"/>
    <property type="match status" value="1"/>
</dbReference>
<dbReference type="InterPro" id="IPR034214">
    <property type="entry name" value="Ba3_CcO_II_C"/>
</dbReference>
<keyword evidence="4" id="KW-0472">Membrane</keyword>
<dbReference type="Pfam" id="PF00116">
    <property type="entry name" value="COX2"/>
    <property type="match status" value="1"/>
</dbReference>